<dbReference type="PANTHER" id="PTHR21427">
    <property type="entry name" value="UBIQUINONE BIOSYNTHESIS PROTEIN COQ9, MITOCHONDRIAL"/>
    <property type="match status" value="1"/>
</dbReference>
<dbReference type="eggNOG" id="KOG2969">
    <property type="taxonomic scope" value="Eukaryota"/>
</dbReference>
<dbReference type="STRING" id="5786.F0Z7L2"/>
<dbReference type="Proteomes" id="UP000001064">
    <property type="component" value="Unassembled WGS sequence"/>
</dbReference>
<dbReference type="RefSeq" id="XP_003283385.1">
    <property type="nucleotide sequence ID" value="XM_003283337.1"/>
</dbReference>
<keyword evidence="5" id="KW-0809">Transit peptide</keyword>
<keyword evidence="7 8" id="KW-0496">Mitochondrion</keyword>
<evidence type="ECO:0000313" key="11">
    <source>
        <dbReference type="Proteomes" id="UP000001064"/>
    </source>
</evidence>
<dbReference type="UniPathway" id="UPA00232"/>
<gene>
    <name evidence="10" type="ORF">DICPUDRAFT_44820</name>
</gene>
<evidence type="ECO:0000313" key="10">
    <source>
        <dbReference type="EMBL" id="EGC40036.1"/>
    </source>
</evidence>
<keyword evidence="4 8" id="KW-0831">Ubiquinone biosynthesis</keyword>
<comment type="subcellular location">
    <subcellularLocation>
        <location evidence="1 8">Mitochondrion</location>
    </subcellularLocation>
</comment>
<evidence type="ECO:0000256" key="2">
    <source>
        <dbReference type="ARBA" id="ARBA00004749"/>
    </source>
</evidence>
<evidence type="ECO:0000256" key="5">
    <source>
        <dbReference type="ARBA" id="ARBA00022946"/>
    </source>
</evidence>
<evidence type="ECO:0000259" key="9">
    <source>
        <dbReference type="Pfam" id="PF08511"/>
    </source>
</evidence>
<dbReference type="Gene3D" id="1.10.357.10">
    <property type="entry name" value="Tetracycline Repressor, domain 2"/>
    <property type="match status" value="1"/>
</dbReference>
<dbReference type="AlphaFoldDB" id="F0Z7L2"/>
<dbReference type="Pfam" id="PF08511">
    <property type="entry name" value="COQ9"/>
    <property type="match status" value="1"/>
</dbReference>
<dbReference type="PANTHER" id="PTHR21427:SF19">
    <property type="entry name" value="UBIQUINONE BIOSYNTHESIS PROTEIN COQ9, MITOCHONDRIAL"/>
    <property type="match status" value="1"/>
</dbReference>
<dbReference type="GO" id="GO:0006744">
    <property type="term" value="P:ubiquinone biosynthetic process"/>
    <property type="evidence" value="ECO:0007669"/>
    <property type="project" value="UniProtKB-UniRule"/>
</dbReference>
<feature type="domain" description="COQ9 C-terminal" evidence="9">
    <location>
        <begin position="55"/>
        <end position="120"/>
    </location>
</feature>
<dbReference type="InterPro" id="IPR013718">
    <property type="entry name" value="COQ9_C"/>
</dbReference>
<accession>F0Z7L2</accession>
<dbReference type="KEGG" id="dpp:DICPUDRAFT_44820"/>
<name>F0Z7L2_DICPU</name>
<dbReference type="NCBIfam" id="TIGR02396">
    <property type="entry name" value="diverge_rpsU"/>
    <property type="match status" value="1"/>
</dbReference>
<evidence type="ECO:0000256" key="8">
    <source>
        <dbReference type="RuleBase" id="RU366063"/>
    </source>
</evidence>
<dbReference type="InterPro" id="IPR012762">
    <property type="entry name" value="Ubiq_biosynth_COQ9"/>
</dbReference>
<comment type="similarity">
    <text evidence="3 8">Belongs to the COQ9 family.</text>
</comment>
<dbReference type="InParanoid" id="F0Z7L2"/>
<dbReference type="GO" id="GO:0008289">
    <property type="term" value="F:lipid binding"/>
    <property type="evidence" value="ECO:0007669"/>
    <property type="project" value="UniProtKB-UniRule"/>
</dbReference>
<organism evidence="10 11">
    <name type="scientific">Dictyostelium purpureum</name>
    <name type="common">Slime mold</name>
    <dbReference type="NCBI Taxonomy" id="5786"/>
    <lineage>
        <taxon>Eukaryota</taxon>
        <taxon>Amoebozoa</taxon>
        <taxon>Evosea</taxon>
        <taxon>Eumycetozoa</taxon>
        <taxon>Dictyostelia</taxon>
        <taxon>Dictyosteliales</taxon>
        <taxon>Dictyosteliaceae</taxon>
        <taxon>Dictyostelium</taxon>
    </lineage>
</organism>
<evidence type="ECO:0000256" key="3">
    <source>
        <dbReference type="ARBA" id="ARBA00010766"/>
    </source>
</evidence>
<dbReference type="VEuPathDB" id="AmoebaDB:DICPUDRAFT_44820"/>
<evidence type="ECO:0000256" key="6">
    <source>
        <dbReference type="ARBA" id="ARBA00023121"/>
    </source>
</evidence>
<keyword evidence="11" id="KW-1185">Reference proteome</keyword>
<evidence type="ECO:0000256" key="7">
    <source>
        <dbReference type="ARBA" id="ARBA00023128"/>
    </source>
</evidence>
<dbReference type="EMBL" id="GL870947">
    <property type="protein sequence ID" value="EGC40036.1"/>
    <property type="molecule type" value="Genomic_DNA"/>
</dbReference>
<keyword evidence="6 8" id="KW-0446">Lipid-binding</keyword>
<evidence type="ECO:0000256" key="4">
    <source>
        <dbReference type="ARBA" id="ARBA00022688"/>
    </source>
</evidence>
<comment type="function">
    <text evidence="8">Membrane-associated protein that warps the membrane surface to access and bind aromatic isoprenes with high specificity, including ubiquinone (CoQ) isoprene intermediates and presents them directly to Coq7, therefore facilitating the Coq7-mediated hydroxylase step. Participates in the biosynthesis of coenzyme Q, also named ubiquinone, an essential lipid-soluble electron transporter for aerobic cellular respiration.</text>
</comment>
<proteinExistence type="inferred from homology"/>
<evidence type="ECO:0000256" key="1">
    <source>
        <dbReference type="ARBA" id="ARBA00004173"/>
    </source>
</evidence>
<sequence length="146" mass="16915">MEQIQSNSDLLEGLSKKEKIKAIVKLRLSMIKPYLNRWTEAMQLLANPTNIINTSPSMLQLVDDVWFLVGDKSSDFDWYAKRGLLAALYTSSELFMLSDTSFEHQNTWRFVDDRVDDLIKVVKFKNDLEQTVEMGISTILNKLHNK</sequence>
<dbReference type="GeneID" id="10509336"/>
<dbReference type="GO" id="GO:0005739">
    <property type="term" value="C:mitochondrion"/>
    <property type="evidence" value="ECO:0007669"/>
    <property type="project" value="UniProtKB-SubCell"/>
</dbReference>
<protein>
    <recommendedName>
        <fullName evidence="8">Ubiquinone biosynthesis protein</fullName>
    </recommendedName>
</protein>
<dbReference type="OrthoDB" id="619536at2759"/>
<comment type="pathway">
    <text evidence="2 8">Cofactor biosynthesis; ubiquinone biosynthesis.</text>
</comment>
<reference evidence="11" key="1">
    <citation type="journal article" date="2011" name="Genome Biol.">
        <title>Comparative genomics of the social amoebae Dictyostelium discoideum and Dictyostelium purpureum.</title>
        <authorList>
            <consortium name="US DOE Joint Genome Institute (JGI-PGF)"/>
            <person name="Sucgang R."/>
            <person name="Kuo A."/>
            <person name="Tian X."/>
            <person name="Salerno W."/>
            <person name="Parikh A."/>
            <person name="Feasley C.L."/>
            <person name="Dalin E."/>
            <person name="Tu H."/>
            <person name="Huang E."/>
            <person name="Barry K."/>
            <person name="Lindquist E."/>
            <person name="Shapiro H."/>
            <person name="Bruce D."/>
            <person name="Schmutz J."/>
            <person name="Salamov A."/>
            <person name="Fey P."/>
            <person name="Gaudet P."/>
            <person name="Anjard C."/>
            <person name="Babu M.M."/>
            <person name="Basu S."/>
            <person name="Bushmanova Y."/>
            <person name="van der Wel H."/>
            <person name="Katoh-Kurasawa M."/>
            <person name="Dinh C."/>
            <person name="Coutinho P.M."/>
            <person name="Saito T."/>
            <person name="Elias M."/>
            <person name="Schaap P."/>
            <person name="Kay R.R."/>
            <person name="Henrissat B."/>
            <person name="Eichinger L."/>
            <person name="Rivero F."/>
            <person name="Putnam N.H."/>
            <person name="West C.M."/>
            <person name="Loomis W.F."/>
            <person name="Chisholm R.L."/>
            <person name="Shaulsky G."/>
            <person name="Strassmann J.E."/>
            <person name="Queller D.C."/>
            <person name="Kuspa A."/>
            <person name="Grigoriev I.V."/>
        </authorList>
    </citation>
    <scope>NUCLEOTIDE SEQUENCE [LARGE SCALE GENOMIC DNA]</scope>
    <source>
        <strain evidence="11">QSDP1</strain>
    </source>
</reference>